<protein>
    <submittedName>
        <fullName evidence="2">Uncharacterized protein</fullName>
    </submittedName>
</protein>
<evidence type="ECO:0000313" key="3">
    <source>
        <dbReference type="Proteomes" id="UP000007939"/>
    </source>
</evidence>
<dbReference type="RefSeq" id="WP_013739002.1">
    <property type="nucleotide sequence ID" value="NC_015436.1"/>
</dbReference>
<gene>
    <name evidence="2" type="ordered locus">Spico_0377</name>
</gene>
<name>F4GHR8_PARC1</name>
<dbReference type="EMBL" id="CP002659">
    <property type="protein sequence ID" value="AEC01606.1"/>
    <property type="molecule type" value="Genomic_DNA"/>
</dbReference>
<keyword evidence="3" id="KW-1185">Reference proteome</keyword>
<dbReference type="HOGENOM" id="CLU_556541_0_0_12"/>
<keyword evidence="1" id="KW-1133">Transmembrane helix</keyword>
<dbReference type="KEGG" id="scc:Spico_0377"/>
<dbReference type="Proteomes" id="UP000007939">
    <property type="component" value="Chromosome"/>
</dbReference>
<dbReference type="AlphaFoldDB" id="F4GHR8"/>
<feature type="transmembrane region" description="Helical" evidence="1">
    <location>
        <begin position="12"/>
        <end position="31"/>
    </location>
</feature>
<reference evidence="2 3" key="2">
    <citation type="journal article" date="2012" name="Stand. Genomic Sci.">
        <title>Complete genome sequence of the termite hindgut bacterium Spirochaeta coccoides type strain (SPN1(T)), reclassification in the genus Sphaerochaeta as Sphaerochaeta coccoides comb. nov. and emendations of the family Spirochaetaceae and the genus Sphaerochaeta.</title>
        <authorList>
            <person name="Abt B."/>
            <person name="Han C."/>
            <person name="Scheuner C."/>
            <person name="Lu M."/>
            <person name="Lapidus A."/>
            <person name="Nolan M."/>
            <person name="Lucas S."/>
            <person name="Hammon N."/>
            <person name="Deshpande S."/>
            <person name="Cheng J.F."/>
            <person name="Tapia R."/>
            <person name="Goodwin L.A."/>
            <person name="Pitluck S."/>
            <person name="Liolios K."/>
            <person name="Pagani I."/>
            <person name="Ivanova N."/>
            <person name="Mavromatis K."/>
            <person name="Mikhailova N."/>
            <person name="Huntemann M."/>
            <person name="Pati A."/>
            <person name="Chen A."/>
            <person name="Palaniappan K."/>
            <person name="Land M."/>
            <person name="Hauser L."/>
            <person name="Brambilla E.M."/>
            <person name="Rohde M."/>
            <person name="Spring S."/>
            <person name="Gronow S."/>
            <person name="Goker M."/>
            <person name="Woyke T."/>
            <person name="Bristow J."/>
            <person name="Eisen J.A."/>
            <person name="Markowitz V."/>
            <person name="Hugenholtz P."/>
            <person name="Kyrpides N.C."/>
            <person name="Klenk H.P."/>
            <person name="Detter J.C."/>
        </authorList>
    </citation>
    <scope>NUCLEOTIDE SEQUENCE [LARGE SCALE GENOMIC DNA]</scope>
    <source>
        <strain evidence="3">ATCC BAA-1237 / DSM 17374 / SPN1</strain>
    </source>
</reference>
<evidence type="ECO:0000313" key="2">
    <source>
        <dbReference type="EMBL" id="AEC01606.1"/>
    </source>
</evidence>
<proteinExistence type="predicted"/>
<sequence>MPGSIIHVHVHAGILLLCLVGLCFVPISLYSGSSTTEEADMHRIQLSGQVSLSCSFSQGVDVRRTSPALSVFLESEGKEPVILSWGFAHPVGIISRLIRPSSTTSLFVSPQGMKVSAQPTSLLEGHVLTVFFQRANLFVVKKGVAISGIGGSIILPEKTGTGKSGFTMAGLILHRHDPHTVLMKTGTRKAEAGWQAILPWDERPVDRLVTVGGHCLSDSAIVHGAAFRTTAFLRAGWTEAIGCRLSHAVGFEILAPVLDDGNLKLQMLAERGLSHLGWGGVLVRSHSPFVRRTHLSATAWGKDMKFTVNAEISMGKRPAARMSRPYLSAKRSWNVSFPLGPGEISTGGRWKTTVLETGRTNKNGAASVTFRLGTGQSRCVVGIQGERTVTGKIAFVSAIRWKGGTLTWHVGNIPVLSWVWNGHLGDMSLRLEASSRGELTVRCSWTQEGGTSGFGIANVPVADEPDFPLEIDAGFLEDSLMDESGEFKDI</sequence>
<keyword evidence="1" id="KW-0472">Membrane</keyword>
<evidence type="ECO:0000256" key="1">
    <source>
        <dbReference type="SAM" id="Phobius"/>
    </source>
</evidence>
<organism evidence="2 3">
    <name type="scientific">Parasphaerochaeta coccoides (strain ATCC BAA-1237 / DSM 17374 / SPN1)</name>
    <name type="common">Sphaerochaeta coccoides</name>
    <dbReference type="NCBI Taxonomy" id="760011"/>
    <lineage>
        <taxon>Bacteria</taxon>
        <taxon>Pseudomonadati</taxon>
        <taxon>Spirochaetota</taxon>
        <taxon>Spirochaetia</taxon>
        <taxon>Spirochaetales</taxon>
        <taxon>Sphaerochaetaceae</taxon>
        <taxon>Parasphaerochaeta</taxon>
    </lineage>
</organism>
<accession>F4GHR8</accession>
<reference evidence="3" key="1">
    <citation type="submission" date="2011-04" db="EMBL/GenBank/DDBJ databases">
        <title>The complete genome of Spirochaeta coccoides DSM 17374.</title>
        <authorList>
            <person name="Lucas S."/>
            <person name="Copeland A."/>
            <person name="Lapidus A."/>
            <person name="Bruce D."/>
            <person name="Goodwin L."/>
            <person name="Pitluck S."/>
            <person name="Peters L."/>
            <person name="Kyrpides N."/>
            <person name="Mavromatis K."/>
            <person name="Pagani I."/>
            <person name="Ivanova N."/>
            <person name="Ovchinnikova G."/>
            <person name="Lu M."/>
            <person name="Detter J.C."/>
            <person name="Tapia R."/>
            <person name="Han C."/>
            <person name="Land M."/>
            <person name="Hauser L."/>
            <person name="Markowitz V."/>
            <person name="Cheng J.-F."/>
            <person name="Hugenholtz P."/>
            <person name="Woyke T."/>
            <person name="Wu D."/>
            <person name="Spring S."/>
            <person name="Schroeder M."/>
            <person name="Brambilla E."/>
            <person name="Klenk H.-P."/>
            <person name="Eisen J.A."/>
        </authorList>
    </citation>
    <scope>NUCLEOTIDE SEQUENCE [LARGE SCALE GENOMIC DNA]</scope>
    <source>
        <strain evidence="3">ATCC BAA-1237 / DSM 17374 / SPN1</strain>
    </source>
</reference>
<keyword evidence="1" id="KW-0812">Transmembrane</keyword>